<dbReference type="GeneID" id="9042902"/>
<dbReference type="RefSeq" id="XP_002773883.1">
    <property type="nucleotide sequence ID" value="XM_002773837.1"/>
</dbReference>
<organism evidence="2">
    <name type="scientific">Perkinsus marinus (strain ATCC 50983 / TXsc)</name>
    <dbReference type="NCBI Taxonomy" id="423536"/>
    <lineage>
        <taxon>Eukaryota</taxon>
        <taxon>Sar</taxon>
        <taxon>Alveolata</taxon>
        <taxon>Perkinsozoa</taxon>
        <taxon>Perkinsea</taxon>
        <taxon>Perkinsida</taxon>
        <taxon>Perkinsidae</taxon>
        <taxon>Perkinsus</taxon>
    </lineage>
</organism>
<proteinExistence type="evidence at protein level"/>
<dbReference type="InParanoid" id="C5LCL6"/>
<gene>
    <name evidence="1" type="ORF">Pmar_PMAR011745</name>
</gene>
<evidence type="ECO:0000313" key="2">
    <source>
        <dbReference type="Proteomes" id="UP000007800"/>
    </source>
</evidence>
<evidence type="ECO:0007829" key="3">
    <source>
        <dbReference type="PDB" id="9FQ7"/>
    </source>
</evidence>
<dbReference type="Proteomes" id="UP000007800">
    <property type="component" value="Unassembled WGS sequence"/>
</dbReference>
<evidence type="ECO:0000313" key="1">
    <source>
        <dbReference type="EMBL" id="EER05699.1"/>
    </source>
</evidence>
<keyword evidence="2" id="KW-1185">Reference proteome</keyword>
<dbReference type="InterPro" id="IPR056348">
    <property type="entry name" value="Microp_apicomplexa_9"/>
</dbReference>
<reference evidence="4" key="3">
    <citation type="submission" date="2024-07" db="PDB data bank">
        <title>Perkinsus marinus respiratory supercomplex CII2CIII2CIV2 in an intermediate state.</title>
        <authorList>
            <person name="Wu F."/>
            <person name="Amunts A."/>
        </authorList>
    </citation>
    <scope>STRUCTURE BY ELECTRON MICROSCOPY (2.20 ANGSTROMS) OF 1-87</scope>
</reference>
<dbReference type="PDB" id="9FQ7">
    <property type="method" value="EM"/>
    <property type="resolution" value="2.50 A"/>
    <property type="chains" value="2V/2v=2-87"/>
</dbReference>
<dbReference type="OMA" id="DSLLWQC"/>
<accession>C5LCL6</accession>
<protein>
    <submittedName>
        <fullName evidence="1">Uncharacterized protein</fullName>
    </submittedName>
</protein>
<dbReference type="PDB" id="9FZL">
    <property type="method" value="EM"/>
    <property type="resolution" value="2.20 A"/>
    <property type="chains" value="2V/2v=1-87"/>
</dbReference>
<keyword evidence="3 4" id="KW-0002">3D-structure</keyword>
<reference evidence="3" key="2">
    <citation type="submission" date="2024-06" db="PDB data bank">
        <title>Perkinsus marinus Respiratory supercomplex CII2CIII2CIV2 in c1 sate.</title>
        <authorList>
            <person name="Wu F."/>
            <person name="Amunts A."/>
        </authorList>
    </citation>
    <scope>STRUCTURE BY ELECTRON MICROSCOPY (2.50 ANGSTROMS) OF 2-87</scope>
</reference>
<evidence type="ECO:0007829" key="4">
    <source>
        <dbReference type="PDB" id="9FZL"/>
    </source>
</evidence>
<reference evidence="1 2" key="1">
    <citation type="submission" date="2008-07" db="EMBL/GenBank/DDBJ databases">
        <authorList>
            <person name="El-Sayed N."/>
            <person name="Caler E."/>
            <person name="Inman J."/>
            <person name="Amedeo P."/>
            <person name="Hass B."/>
            <person name="Wortman J."/>
        </authorList>
    </citation>
    <scope>NUCLEOTIDE SEQUENCE [LARGE SCALE GENOMIC DNA]</scope>
    <source>
        <strain evidence="2">ATCC 50983 / TXsc</strain>
    </source>
</reference>
<sequence>MMLRYDSLLWQCTLAAGIWFIPQDVAAISAFLLYGRSKSRTINQPVYVDNIDTAANEYFKRKGLDPTKMIMMRKSSKITEIRYGEMYK</sequence>
<dbReference type="Pfam" id="PF23513">
    <property type="entry name" value="Microp_apicomplexa_9"/>
    <property type="match status" value="1"/>
</dbReference>
<dbReference type="OrthoDB" id="375681at2759"/>
<dbReference type="AlphaFoldDB" id="C5LCL6"/>
<name>C5LCL6_PERM5</name>
<dbReference type="EMBL" id="GG680918">
    <property type="protein sequence ID" value="EER05699.1"/>
    <property type="molecule type" value="Genomic_DNA"/>
</dbReference>